<proteinExistence type="predicted"/>
<dbReference type="GO" id="GO:0003677">
    <property type="term" value="F:DNA binding"/>
    <property type="evidence" value="ECO:0007669"/>
    <property type="project" value="UniProtKB-KW"/>
</dbReference>
<keyword evidence="4" id="KW-1185">Reference proteome</keyword>
<keyword evidence="1 3" id="KW-0238">DNA-binding</keyword>
<dbReference type="NCBIfam" id="TIGR01439">
    <property type="entry name" value="lp_hng_hel_AbrB"/>
    <property type="match status" value="1"/>
</dbReference>
<dbReference type="InterPro" id="IPR007159">
    <property type="entry name" value="SpoVT-AbrB_dom"/>
</dbReference>
<name>A0ABW9QQX9_9ACTN</name>
<reference evidence="3 4" key="1">
    <citation type="submission" date="2019-11" db="EMBL/GenBank/DDBJ databases">
        <title>Acidiferrimicrobium australis gen. nov., sp. nov., an acidophilic and obligately heterotrophic, member of the Actinobacteria that catalyses dissimilatory oxido- reduction of iron isolated from metal-rich acidic water in Chile.</title>
        <authorList>
            <person name="Gonzalez D."/>
            <person name="Huber K."/>
            <person name="Hedrich S."/>
            <person name="Rojas-Villalobos C."/>
            <person name="Quatrini R."/>
            <person name="Dinamarca M.A."/>
            <person name="Schwarz A."/>
            <person name="Canales C."/>
            <person name="Nancucheo I."/>
        </authorList>
    </citation>
    <scope>NUCLEOTIDE SEQUENCE [LARGE SCALE GENOMIC DNA]</scope>
    <source>
        <strain evidence="3 4">USS-CCA1</strain>
    </source>
</reference>
<protein>
    <submittedName>
        <fullName evidence="3">AbrB/MazE/SpoVT family DNA-binding domain-containing protein</fullName>
    </submittedName>
</protein>
<accession>A0ABW9QQX9</accession>
<dbReference type="SUPFAM" id="SSF89447">
    <property type="entry name" value="AbrB/MazE/MraZ-like"/>
    <property type="match status" value="1"/>
</dbReference>
<evidence type="ECO:0000313" key="4">
    <source>
        <dbReference type="Proteomes" id="UP000437736"/>
    </source>
</evidence>
<evidence type="ECO:0000259" key="2">
    <source>
        <dbReference type="PROSITE" id="PS51740"/>
    </source>
</evidence>
<dbReference type="SMART" id="SM00966">
    <property type="entry name" value="SpoVT_AbrB"/>
    <property type="match status" value="1"/>
</dbReference>
<evidence type="ECO:0000313" key="3">
    <source>
        <dbReference type="EMBL" id="MST31766.1"/>
    </source>
</evidence>
<gene>
    <name evidence="3" type="ORF">GHK86_03360</name>
</gene>
<dbReference type="Proteomes" id="UP000437736">
    <property type="component" value="Unassembled WGS sequence"/>
</dbReference>
<dbReference type="Pfam" id="PF04014">
    <property type="entry name" value="MazE_antitoxin"/>
    <property type="match status" value="1"/>
</dbReference>
<dbReference type="InterPro" id="IPR037914">
    <property type="entry name" value="SpoVT-AbrB_sf"/>
</dbReference>
<feature type="domain" description="SpoVT-AbrB" evidence="2">
    <location>
        <begin position="1"/>
        <end position="45"/>
    </location>
</feature>
<dbReference type="Gene3D" id="2.10.260.10">
    <property type="match status" value="1"/>
</dbReference>
<sequence length="79" mass="7983">MKAAVDSVGRIAVPKPLRDALGLQPGTEVEISGYGAGLQVVPSGRAARVVLEGGVPVATGDTRIDDATVFGLLDAGRAR</sequence>
<dbReference type="EMBL" id="WJHE01000130">
    <property type="protein sequence ID" value="MST31766.1"/>
    <property type="molecule type" value="Genomic_DNA"/>
</dbReference>
<organism evidence="3 4">
    <name type="scientific">Acidiferrimicrobium australe</name>
    <dbReference type="NCBI Taxonomy" id="2664430"/>
    <lineage>
        <taxon>Bacteria</taxon>
        <taxon>Bacillati</taxon>
        <taxon>Actinomycetota</taxon>
        <taxon>Acidimicrobiia</taxon>
        <taxon>Acidimicrobiales</taxon>
        <taxon>Acidimicrobiaceae</taxon>
        <taxon>Acidiferrimicrobium</taxon>
    </lineage>
</organism>
<evidence type="ECO:0000256" key="1">
    <source>
        <dbReference type="PROSITE-ProRule" id="PRU01076"/>
    </source>
</evidence>
<dbReference type="PROSITE" id="PS51740">
    <property type="entry name" value="SPOVT_ABRB"/>
    <property type="match status" value="1"/>
</dbReference>
<comment type="caution">
    <text evidence="3">The sequence shown here is derived from an EMBL/GenBank/DDBJ whole genome shotgun (WGS) entry which is preliminary data.</text>
</comment>